<protein>
    <recommendedName>
        <fullName evidence="8">O-methyltransferase</fullName>
    </recommendedName>
</protein>
<dbReference type="InterPro" id="IPR036390">
    <property type="entry name" value="WH_DNA-bd_sf"/>
</dbReference>
<keyword evidence="3" id="KW-0949">S-adenosyl-L-methionine</keyword>
<dbReference type="PANTHER" id="PTHR43712">
    <property type="entry name" value="PUTATIVE (AFU_ORTHOLOGUE AFUA_4G14580)-RELATED"/>
    <property type="match status" value="1"/>
</dbReference>
<dbReference type="InterPro" id="IPR036388">
    <property type="entry name" value="WH-like_DNA-bd_sf"/>
</dbReference>
<dbReference type="Gene3D" id="3.40.50.150">
    <property type="entry name" value="Vaccinia Virus protein VP39"/>
    <property type="match status" value="1"/>
</dbReference>
<accession>A0ABS4TTB4</accession>
<evidence type="ECO:0000256" key="2">
    <source>
        <dbReference type="ARBA" id="ARBA00022679"/>
    </source>
</evidence>
<dbReference type="PANTHER" id="PTHR43712:SF2">
    <property type="entry name" value="O-METHYLTRANSFERASE CICE"/>
    <property type="match status" value="1"/>
</dbReference>
<feature type="domain" description="O-methyltransferase dimerisation" evidence="5">
    <location>
        <begin position="20"/>
        <end position="92"/>
    </location>
</feature>
<proteinExistence type="predicted"/>
<dbReference type="EMBL" id="JAGINW010000001">
    <property type="protein sequence ID" value="MBP2327249.1"/>
    <property type="molecule type" value="Genomic_DNA"/>
</dbReference>
<evidence type="ECO:0008006" key="8">
    <source>
        <dbReference type="Google" id="ProtNLM"/>
    </source>
</evidence>
<sequence>MGTSLDEWVGLKPESYLPAIYGFAMFQVVATLARLNIPDVLGESAMTAQELAAETGADPASLRRLLRTAAVIGVCGMPADGRFAMTALGRMFRRDSPWQAGTASALNSAPAIWQAWGALEGAVRTGKPAFDSVHGVGLFDYLQQDAGLSELFHATMASGTGSQLAAIVERYDFSRFGHVVDVGGGDGTQLSAVLGANPQLHGTLFDTEQALRKAPDLLKRAGVADRCAVVSGNFFESVPAGGDAYLLKNVLTDWDDESSVRILRSCHAALTGRPDGRVVVITSLMPERIDEQNRGETMAVSLFDLSLLVLTPGRERTLGEYEQLLAATGFELDQVTPIAEHNLCHALDAVAVR</sequence>
<dbReference type="Gene3D" id="1.10.287.1350">
    <property type="match status" value="1"/>
</dbReference>
<evidence type="ECO:0000259" key="5">
    <source>
        <dbReference type="Pfam" id="PF08100"/>
    </source>
</evidence>
<comment type="caution">
    <text evidence="6">The sequence shown here is derived from an EMBL/GenBank/DDBJ whole genome shotgun (WGS) entry which is preliminary data.</text>
</comment>
<dbReference type="SUPFAM" id="SSF53335">
    <property type="entry name" value="S-adenosyl-L-methionine-dependent methyltransferases"/>
    <property type="match status" value="1"/>
</dbReference>
<evidence type="ECO:0000313" key="6">
    <source>
        <dbReference type="EMBL" id="MBP2327249.1"/>
    </source>
</evidence>
<evidence type="ECO:0000256" key="1">
    <source>
        <dbReference type="ARBA" id="ARBA00022603"/>
    </source>
</evidence>
<gene>
    <name evidence="6" type="ORF">JOF56_007634</name>
</gene>
<dbReference type="Proteomes" id="UP001519332">
    <property type="component" value="Unassembled WGS sequence"/>
</dbReference>
<dbReference type="InterPro" id="IPR029063">
    <property type="entry name" value="SAM-dependent_MTases_sf"/>
</dbReference>
<evidence type="ECO:0000259" key="4">
    <source>
        <dbReference type="Pfam" id="PF00891"/>
    </source>
</evidence>
<dbReference type="InterPro" id="IPR012967">
    <property type="entry name" value="COMT_dimerisation"/>
</dbReference>
<dbReference type="Gene3D" id="1.10.10.10">
    <property type="entry name" value="Winged helix-like DNA-binding domain superfamily/Winged helix DNA-binding domain"/>
    <property type="match status" value="1"/>
</dbReference>
<dbReference type="Pfam" id="PF00891">
    <property type="entry name" value="Methyltransf_2"/>
    <property type="match status" value="1"/>
</dbReference>
<dbReference type="InterPro" id="IPR016461">
    <property type="entry name" value="COMT-like"/>
</dbReference>
<keyword evidence="2" id="KW-0808">Transferase</keyword>
<feature type="domain" description="O-methyltransferase C-terminal" evidence="4">
    <location>
        <begin position="116"/>
        <end position="331"/>
    </location>
</feature>
<organism evidence="6 7">
    <name type="scientific">Kibdelosporangium banguiense</name>
    <dbReference type="NCBI Taxonomy" id="1365924"/>
    <lineage>
        <taxon>Bacteria</taxon>
        <taxon>Bacillati</taxon>
        <taxon>Actinomycetota</taxon>
        <taxon>Actinomycetes</taxon>
        <taxon>Pseudonocardiales</taxon>
        <taxon>Pseudonocardiaceae</taxon>
        <taxon>Kibdelosporangium</taxon>
    </lineage>
</organism>
<dbReference type="SUPFAM" id="SSF46785">
    <property type="entry name" value="Winged helix' DNA-binding domain"/>
    <property type="match status" value="1"/>
</dbReference>
<dbReference type="InterPro" id="IPR001077">
    <property type="entry name" value="COMT_C"/>
</dbReference>
<keyword evidence="1" id="KW-0489">Methyltransferase</keyword>
<dbReference type="CDD" id="cd02440">
    <property type="entry name" value="AdoMet_MTases"/>
    <property type="match status" value="1"/>
</dbReference>
<keyword evidence="7" id="KW-1185">Reference proteome</keyword>
<dbReference type="Pfam" id="PF08100">
    <property type="entry name" value="Dimerisation"/>
    <property type="match status" value="1"/>
</dbReference>
<dbReference type="PROSITE" id="PS51683">
    <property type="entry name" value="SAM_OMT_II"/>
    <property type="match status" value="1"/>
</dbReference>
<evidence type="ECO:0000256" key="3">
    <source>
        <dbReference type="ARBA" id="ARBA00022691"/>
    </source>
</evidence>
<reference evidence="6 7" key="1">
    <citation type="submission" date="2021-03" db="EMBL/GenBank/DDBJ databases">
        <title>Sequencing the genomes of 1000 actinobacteria strains.</title>
        <authorList>
            <person name="Klenk H.-P."/>
        </authorList>
    </citation>
    <scope>NUCLEOTIDE SEQUENCE [LARGE SCALE GENOMIC DNA]</scope>
    <source>
        <strain evidence="6 7">DSM 46670</strain>
    </source>
</reference>
<evidence type="ECO:0000313" key="7">
    <source>
        <dbReference type="Proteomes" id="UP001519332"/>
    </source>
</evidence>
<name>A0ABS4TTB4_9PSEU</name>
<dbReference type="PIRSF" id="PIRSF005739">
    <property type="entry name" value="O-mtase"/>
    <property type="match status" value="1"/>
</dbReference>
<dbReference type="RefSeq" id="WP_209644222.1">
    <property type="nucleotide sequence ID" value="NZ_JAGINW010000001.1"/>
</dbReference>